<dbReference type="RefSeq" id="WP_367408432.1">
    <property type="nucleotide sequence ID" value="NZ_JARNBH010000042.1"/>
</dbReference>
<dbReference type="SMART" id="SM00470">
    <property type="entry name" value="ParB"/>
    <property type="match status" value="1"/>
</dbReference>
<dbReference type="AlphaFoldDB" id="A0AAW9NHQ9"/>
<dbReference type="SUPFAM" id="SSF110849">
    <property type="entry name" value="ParB/Sulfiredoxin"/>
    <property type="match status" value="1"/>
</dbReference>
<reference evidence="2 3" key="1">
    <citation type="submission" date="2023-03" db="EMBL/GenBank/DDBJ databases">
        <title>Bacillus Genome Sequencing.</title>
        <authorList>
            <person name="Dunlap C."/>
        </authorList>
    </citation>
    <scope>NUCLEOTIDE SEQUENCE [LARGE SCALE GENOMIC DNA]</scope>
    <source>
        <strain evidence="2 3">B-41290</strain>
    </source>
</reference>
<comment type="caution">
    <text evidence="2">The sequence shown here is derived from an EMBL/GenBank/DDBJ whole genome shotgun (WGS) entry which is preliminary data.</text>
</comment>
<name>A0AAW9NHQ9_9BACI</name>
<dbReference type="InterPro" id="IPR036086">
    <property type="entry name" value="ParB/Sulfiredoxin_sf"/>
</dbReference>
<dbReference type="Proteomes" id="UP001307168">
    <property type="component" value="Unassembled WGS sequence"/>
</dbReference>
<gene>
    <name evidence="2" type="ORF">P4706_28275</name>
</gene>
<organism evidence="2 3">
    <name type="scientific">Peribacillus castrilensis</name>
    <dbReference type="NCBI Taxonomy" id="2897690"/>
    <lineage>
        <taxon>Bacteria</taxon>
        <taxon>Bacillati</taxon>
        <taxon>Bacillota</taxon>
        <taxon>Bacilli</taxon>
        <taxon>Bacillales</taxon>
        <taxon>Bacillaceae</taxon>
        <taxon>Peribacillus</taxon>
    </lineage>
</organism>
<dbReference type="EMBL" id="JARNBH010000042">
    <property type="protein sequence ID" value="MEC0276891.1"/>
    <property type="molecule type" value="Genomic_DNA"/>
</dbReference>
<accession>A0AAW9NHQ9</accession>
<dbReference type="Gene3D" id="3.90.1530.10">
    <property type="entry name" value="Conserved hypothetical protein from pyrococcus furiosus pfu- 392566-001, ParB domain"/>
    <property type="match status" value="1"/>
</dbReference>
<evidence type="ECO:0000313" key="3">
    <source>
        <dbReference type="Proteomes" id="UP001307168"/>
    </source>
</evidence>
<evidence type="ECO:0000313" key="2">
    <source>
        <dbReference type="EMBL" id="MEC0276891.1"/>
    </source>
</evidence>
<protein>
    <submittedName>
        <fullName evidence="2">ParB/RepB/Spo0J family partition protein</fullName>
    </submittedName>
</protein>
<evidence type="ECO:0000259" key="1">
    <source>
        <dbReference type="SMART" id="SM00470"/>
    </source>
</evidence>
<keyword evidence="3" id="KW-1185">Reference proteome</keyword>
<sequence length="309" mass="35922">MATEENFVNEKEFYTIQHVLIGKVLPNPLNPRKNNSIKTHEIQEIISKRGWEEPVTAYPKNGNYILLAGHRRRFAAKKMNEETMPVYVVPPPADENEERERIASLQSGRVDWSPFEWAQYVKDMYEAWNRPPMNKFSRALNMNSMKTKQYIDVLNYFPRPEIETPLTTKAVAISTLDSIVRFMKALKKFKPELIETLGEDLIRKTMLEKAITGKAQRDDLRNTEYVEKVAVEKLQEFIVDPEAELHAEIGWLGIQKKYKSFTGHLISLGHFEKRIPHIKPETELQKESAIEALEKLIKQASEQLESIKK</sequence>
<feature type="domain" description="ParB-like N-terminal" evidence="1">
    <location>
        <begin position="17"/>
        <end position="105"/>
    </location>
</feature>
<dbReference type="InterPro" id="IPR003115">
    <property type="entry name" value="ParB_N"/>
</dbReference>
<dbReference type="Pfam" id="PF02195">
    <property type="entry name" value="ParB_N"/>
    <property type="match status" value="1"/>
</dbReference>
<proteinExistence type="predicted"/>